<protein>
    <submittedName>
        <fullName evidence="1">Uncharacterized protein</fullName>
    </submittedName>
</protein>
<reference evidence="1" key="1">
    <citation type="journal article" date="2021" name="Proc. Natl. Acad. Sci. U.S.A.">
        <title>A Catalog of Tens of Thousands of Viruses from Human Metagenomes Reveals Hidden Associations with Chronic Diseases.</title>
        <authorList>
            <person name="Tisza M.J."/>
            <person name="Buck C.B."/>
        </authorList>
    </citation>
    <scope>NUCLEOTIDE SEQUENCE</scope>
    <source>
        <strain evidence="1">Ctv4j104</strain>
    </source>
</reference>
<proteinExistence type="predicted"/>
<name>A0A8S5MA60_9CAUD</name>
<evidence type="ECO:0000313" key="1">
    <source>
        <dbReference type="EMBL" id="DAD78967.1"/>
    </source>
</evidence>
<dbReference type="EMBL" id="BK014855">
    <property type="protein sequence ID" value="DAD78967.1"/>
    <property type="molecule type" value="Genomic_DNA"/>
</dbReference>
<accession>A0A8S5MA60</accession>
<organism evidence="1">
    <name type="scientific">Siphoviridae sp. ctv4j104</name>
    <dbReference type="NCBI Taxonomy" id="2826510"/>
    <lineage>
        <taxon>Viruses</taxon>
        <taxon>Duplodnaviria</taxon>
        <taxon>Heunggongvirae</taxon>
        <taxon>Uroviricota</taxon>
        <taxon>Caudoviricetes</taxon>
    </lineage>
</organism>
<sequence length="104" mass="12271">MNEELRDKLIESVEKEFKQYKSAMLKLTANDLWNSADYIATYQWVRQAIRQCHFTDEELKKLLKNSGRIILTIAEYTPSYAENVLKSMDRFFGYDGQFTGDNDE</sequence>